<keyword evidence="2" id="KW-1185">Reference proteome</keyword>
<protein>
    <submittedName>
        <fullName evidence="1">Uncharacterized protein</fullName>
    </submittedName>
</protein>
<gene>
    <name evidence="1" type="ORF">NIIDMKKI_19540</name>
</gene>
<evidence type="ECO:0000313" key="2">
    <source>
        <dbReference type="Proteomes" id="UP000516380"/>
    </source>
</evidence>
<dbReference type="EMBL" id="AP023343">
    <property type="protein sequence ID" value="BCI86748.1"/>
    <property type="molecule type" value="Genomic_DNA"/>
</dbReference>
<reference evidence="1 2" key="1">
    <citation type="submission" date="2020-07" db="EMBL/GenBank/DDBJ databases">
        <title>Mycobacterium kansasii (former subtype) with zoonotic potential isolated from diseased indoor pet cat, Japan.</title>
        <authorList>
            <person name="Fukano H."/>
            <person name="Terazono T."/>
            <person name="Hoshino Y."/>
        </authorList>
    </citation>
    <scope>NUCLEOTIDE SEQUENCE [LARGE SCALE GENOMIC DNA]</scope>
    <source>
        <strain evidence="1 2">Kuro-I</strain>
    </source>
</reference>
<organism evidence="1 2">
    <name type="scientific">Mycobacterium kansasii</name>
    <dbReference type="NCBI Taxonomy" id="1768"/>
    <lineage>
        <taxon>Bacteria</taxon>
        <taxon>Bacillati</taxon>
        <taxon>Actinomycetota</taxon>
        <taxon>Actinomycetes</taxon>
        <taxon>Mycobacteriales</taxon>
        <taxon>Mycobacteriaceae</taxon>
        <taxon>Mycobacterium</taxon>
    </lineage>
</organism>
<evidence type="ECO:0000313" key="1">
    <source>
        <dbReference type="EMBL" id="BCI86748.1"/>
    </source>
</evidence>
<name>A0A7G1IE49_MYCKA</name>
<accession>A0A7G1IE49</accession>
<sequence length="209" mass="23545">MKGGEMNVSAYAMIIDFEVYLLMTMRLRMSMANKEAQLEAKLAEHGLSLKDAERIHERIARALSDEDSRYENMKKLLGVTEQDSAGLKYSSVLWPGFDFNAIAGDEGVLESAGYRHTRRDSPPVDSPTELPTWSVDIAEFAERFGPMTLRGKWPLFDEFLPAYEEYDFFGMENITVHDSSGAYSCLLQSTGIELLRSVVAGIRLQSRRG</sequence>
<proteinExistence type="predicted"/>
<dbReference type="AlphaFoldDB" id="A0A7G1IE49"/>
<dbReference type="Proteomes" id="UP000516380">
    <property type="component" value="Chromosome"/>
</dbReference>